<gene>
    <name evidence="1" type="ORF">GTP90_36140</name>
</gene>
<dbReference type="Proteomes" id="UP000447355">
    <property type="component" value="Unassembled WGS sequence"/>
</dbReference>
<evidence type="ECO:0000313" key="2">
    <source>
        <dbReference type="Proteomes" id="UP000447355"/>
    </source>
</evidence>
<protein>
    <submittedName>
        <fullName evidence="1">Uncharacterized protein</fullName>
    </submittedName>
</protein>
<feature type="non-terminal residue" evidence="1">
    <location>
        <position position="1"/>
    </location>
</feature>
<evidence type="ECO:0000313" key="1">
    <source>
        <dbReference type="EMBL" id="MYM99274.1"/>
    </source>
</evidence>
<dbReference type="EMBL" id="WWCX01000301">
    <property type="protein sequence ID" value="MYM99274.1"/>
    <property type="molecule type" value="Genomic_DNA"/>
</dbReference>
<organism evidence="1 2">
    <name type="scientific">Duganella vulcania</name>
    <dbReference type="NCBI Taxonomy" id="2692166"/>
    <lineage>
        <taxon>Bacteria</taxon>
        <taxon>Pseudomonadati</taxon>
        <taxon>Pseudomonadota</taxon>
        <taxon>Betaproteobacteria</taxon>
        <taxon>Burkholderiales</taxon>
        <taxon>Oxalobacteraceae</taxon>
        <taxon>Telluria group</taxon>
        <taxon>Duganella</taxon>
    </lineage>
</organism>
<accession>A0A845GYD1</accession>
<reference evidence="1" key="1">
    <citation type="submission" date="2019-12" db="EMBL/GenBank/DDBJ databases">
        <title>Novel species isolated from a subtropical stream in China.</title>
        <authorList>
            <person name="Lu H."/>
        </authorList>
    </citation>
    <scope>NUCLEOTIDE SEQUENCE [LARGE SCALE GENOMIC DNA]</scope>
    <source>
        <strain evidence="1">FT81W</strain>
    </source>
</reference>
<name>A0A845GYD1_9BURK</name>
<comment type="caution">
    <text evidence="1">The sequence shown here is derived from an EMBL/GenBank/DDBJ whole genome shotgun (WGS) entry which is preliminary data.</text>
</comment>
<proteinExistence type="predicted"/>
<sequence length="111" mass="13140">WRQQRAALRLAKLLWRSARQAATAHWQQARQQFFAMETDSRQFRAAQGGYERMKRDTGQRLLAWRDNATASRAAGAEFFAAHRRLQNARKQQEKLDLLREHIRTGTRHHDD</sequence>
<dbReference type="AlphaFoldDB" id="A0A845GYD1"/>